<keyword evidence="2" id="KW-0677">Repeat</keyword>
<accession>A0A2T8KHE2</accession>
<dbReference type="Pfam" id="PF01657">
    <property type="entry name" value="Stress-antifung"/>
    <property type="match status" value="2"/>
</dbReference>
<name>A0A2T8KHE2_9POAL</name>
<feature type="domain" description="Gnk2-homologous" evidence="3">
    <location>
        <begin position="123"/>
        <end position="217"/>
    </location>
</feature>
<reference evidence="4" key="1">
    <citation type="submission" date="2018-04" db="EMBL/GenBank/DDBJ databases">
        <title>WGS assembly of Panicum hallii.</title>
        <authorList>
            <person name="Lovell J."/>
            <person name="Jenkins J."/>
            <person name="Lowry D."/>
            <person name="Mamidi S."/>
            <person name="Sreedasyam A."/>
            <person name="Weng X."/>
            <person name="Barry K."/>
            <person name="Bonette J."/>
            <person name="Campitelli B."/>
            <person name="Daum C."/>
            <person name="Gordon S."/>
            <person name="Gould B."/>
            <person name="Lipzen A."/>
            <person name="Macqueen A."/>
            <person name="Palacio-Mejia J."/>
            <person name="Plott C."/>
            <person name="Shakirov E."/>
            <person name="Shu S."/>
            <person name="Yoshinaga Y."/>
            <person name="Zane M."/>
            <person name="Rokhsar D."/>
            <person name="Grimwood J."/>
            <person name="Schmutz J."/>
            <person name="Juenger T."/>
        </authorList>
    </citation>
    <scope>NUCLEOTIDE SEQUENCE [LARGE SCALE GENOMIC DNA]</scope>
    <source>
        <strain evidence="4">FIL2</strain>
    </source>
</reference>
<evidence type="ECO:0000256" key="2">
    <source>
        <dbReference type="ARBA" id="ARBA00022737"/>
    </source>
</evidence>
<gene>
    <name evidence="4" type="ORF">PAHAL_3G073100</name>
</gene>
<proteinExistence type="predicted"/>
<dbReference type="PANTHER" id="PTHR32099">
    <property type="entry name" value="CYSTEINE-RICH REPEAT SECRETORY PROTEIN"/>
    <property type="match status" value="1"/>
</dbReference>
<dbReference type="Gramene" id="PVH61597">
    <property type="protein sequence ID" value="PVH61597"/>
    <property type="gene ID" value="PAHAL_3G073100"/>
</dbReference>
<sequence>MAVTTTAMPMRFHRRLPYVLFATAPVLLVFLHVPLAAAMAGRNNASSYPALFATGATGAAPDDVYALALCRGDTNASSCASCVAKAFDDAQQLCALNRGVTVYDDPCVLRYADWDFLTNATDNRGVMVAWNFDNVSASAAAAFDAASRRLVNATSEYAAADPARRFGTGEVWFDETYPKIYSLAQCTPDMAAADCRTCLGGIYVGKNRSFSFKLIRR</sequence>
<dbReference type="CDD" id="cd23509">
    <property type="entry name" value="Gnk2-like"/>
    <property type="match status" value="2"/>
</dbReference>
<dbReference type="Gene3D" id="3.30.430.20">
    <property type="entry name" value="Gnk2 domain, C-X8-C-X2-C motif"/>
    <property type="match status" value="2"/>
</dbReference>
<dbReference type="AlphaFoldDB" id="A0A2T8KHE2"/>
<dbReference type="Proteomes" id="UP000243499">
    <property type="component" value="Chromosome 3"/>
</dbReference>
<evidence type="ECO:0000313" key="4">
    <source>
        <dbReference type="EMBL" id="PVH61597.1"/>
    </source>
</evidence>
<dbReference type="InterPro" id="IPR038408">
    <property type="entry name" value="GNK2_sf"/>
</dbReference>
<evidence type="ECO:0000259" key="3">
    <source>
        <dbReference type="PROSITE" id="PS51473"/>
    </source>
</evidence>
<dbReference type="PANTHER" id="PTHR32099:SF42">
    <property type="entry name" value="CYSTEINE-RICH RECEPTOR-LIKE PROTEIN KINASE 9-RELATED"/>
    <property type="match status" value="1"/>
</dbReference>
<dbReference type="EMBL" id="CM008048">
    <property type="protein sequence ID" value="PVH61597.1"/>
    <property type="molecule type" value="Genomic_DNA"/>
</dbReference>
<protein>
    <recommendedName>
        <fullName evidence="3">Gnk2-homologous domain-containing protein</fullName>
    </recommendedName>
</protein>
<dbReference type="PROSITE" id="PS51473">
    <property type="entry name" value="GNK2"/>
    <property type="match status" value="2"/>
</dbReference>
<evidence type="ECO:0000256" key="1">
    <source>
        <dbReference type="ARBA" id="ARBA00022729"/>
    </source>
</evidence>
<keyword evidence="1" id="KW-0732">Signal</keyword>
<dbReference type="InterPro" id="IPR002902">
    <property type="entry name" value="GNK2"/>
</dbReference>
<organism evidence="4">
    <name type="scientific">Panicum hallii</name>
    <dbReference type="NCBI Taxonomy" id="206008"/>
    <lineage>
        <taxon>Eukaryota</taxon>
        <taxon>Viridiplantae</taxon>
        <taxon>Streptophyta</taxon>
        <taxon>Embryophyta</taxon>
        <taxon>Tracheophyta</taxon>
        <taxon>Spermatophyta</taxon>
        <taxon>Magnoliopsida</taxon>
        <taxon>Liliopsida</taxon>
        <taxon>Poales</taxon>
        <taxon>Poaceae</taxon>
        <taxon>PACMAD clade</taxon>
        <taxon>Panicoideae</taxon>
        <taxon>Panicodae</taxon>
        <taxon>Paniceae</taxon>
        <taxon>Panicinae</taxon>
        <taxon>Panicum</taxon>
        <taxon>Panicum sect. Panicum</taxon>
    </lineage>
</organism>
<feature type="domain" description="Gnk2-homologous" evidence="3">
    <location>
        <begin position="12"/>
        <end position="116"/>
    </location>
</feature>